<evidence type="ECO:0000256" key="3">
    <source>
        <dbReference type="ARBA" id="ARBA00022729"/>
    </source>
</evidence>
<keyword evidence="2" id="KW-0813">Transport</keyword>
<comment type="caution">
    <text evidence="6">The sequence shown here is derived from an EMBL/GenBank/DDBJ whole genome shotgun (WGS) entry which is preliminary data.</text>
</comment>
<dbReference type="Gene3D" id="3.40.50.1980">
    <property type="entry name" value="Nitrogenase molybdenum iron protein domain"/>
    <property type="match status" value="2"/>
</dbReference>
<accession>A0ABD5RFU8</accession>
<evidence type="ECO:0000256" key="4">
    <source>
        <dbReference type="SAM" id="MobiDB-lite"/>
    </source>
</evidence>
<feature type="region of interest" description="Disordered" evidence="4">
    <location>
        <begin position="29"/>
        <end position="71"/>
    </location>
</feature>
<evidence type="ECO:0000313" key="7">
    <source>
        <dbReference type="Proteomes" id="UP001596201"/>
    </source>
</evidence>
<evidence type="ECO:0000313" key="6">
    <source>
        <dbReference type="EMBL" id="MFC5368740.1"/>
    </source>
</evidence>
<evidence type="ECO:0000259" key="5">
    <source>
        <dbReference type="Pfam" id="PF01497"/>
    </source>
</evidence>
<comment type="subcellular location">
    <subcellularLocation>
        <location evidence="1">Cell envelope</location>
    </subcellularLocation>
</comment>
<dbReference type="InterPro" id="IPR051313">
    <property type="entry name" value="Bact_iron-sidero_bind"/>
</dbReference>
<proteinExistence type="predicted"/>
<dbReference type="EMBL" id="JBHSKX010000004">
    <property type="protein sequence ID" value="MFC5368740.1"/>
    <property type="molecule type" value="Genomic_DNA"/>
</dbReference>
<dbReference type="Proteomes" id="UP001596201">
    <property type="component" value="Unassembled WGS sequence"/>
</dbReference>
<organism evidence="6 7">
    <name type="scientific">Salinirubrum litoreum</name>
    <dbReference type="NCBI Taxonomy" id="1126234"/>
    <lineage>
        <taxon>Archaea</taxon>
        <taxon>Methanobacteriati</taxon>
        <taxon>Methanobacteriota</taxon>
        <taxon>Stenosarchaea group</taxon>
        <taxon>Halobacteria</taxon>
        <taxon>Halobacteriales</taxon>
        <taxon>Haloferacaceae</taxon>
        <taxon>Salinirubrum</taxon>
    </lineage>
</organism>
<protein>
    <submittedName>
        <fullName evidence="6">ABC transporter substrate-binding protein</fullName>
    </submittedName>
</protein>
<dbReference type="Pfam" id="PF01497">
    <property type="entry name" value="Peripla_BP_2"/>
    <property type="match status" value="1"/>
</dbReference>
<dbReference type="SUPFAM" id="SSF53807">
    <property type="entry name" value="Helical backbone' metal receptor"/>
    <property type="match status" value="1"/>
</dbReference>
<keyword evidence="7" id="KW-1185">Reference proteome</keyword>
<gene>
    <name evidence="6" type="ORF">ACFPJ5_17595</name>
</gene>
<evidence type="ECO:0000256" key="2">
    <source>
        <dbReference type="ARBA" id="ARBA00022448"/>
    </source>
</evidence>
<feature type="domain" description="Fe/B12 periplasmic-binding" evidence="5">
    <location>
        <begin position="202"/>
        <end position="357"/>
    </location>
</feature>
<sequence>MSRQRADHDAPTRRAYLRYGAALAGGGLLAGCTGASEEPTEPPTESPSDSETETPTETATEADTETNESYSVTLSPAGTVQFTEPPSNVMVYSLLYADMAVAYGHGDAVNSLGFSAEAGGNTLDAYYGRLDGVSFDREGLAQLNTGSGNLTVDRELFYELDSDLHLVDPALVVSFDDWSVSDVETIEEEVAPWFGNVYSRNNTEPPAPYAGDYDYYTLWELAETVAEVFQERQRYEQLRAVHDDLLTRIESDLPPEDDRPTVASVIYVDETFYPFRSDTPGFANAHVRPLGAPDAFTSGDVSYESAYDFETMLEIDPEVILHRFGVASYYDVNEIRQTLAEHPIGGQLTAVETDRVYPSGNPLQGPLMNLFQLEMTAKQLYPEQFGAWPDYDGGAYPEIPPEERLFDRERVAEIVSGDA</sequence>
<dbReference type="PANTHER" id="PTHR30532:SF1">
    <property type="entry name" value="IRON(3+)-HYDROXAMATE-BINDING PROTEIN FHUD"/>
    <property type="match status" value="1"/>
</dbReference>
<dbReference type="RefSeq" id="WP_227231311.1">
    <property type="nucleotide sequence ID" value="NZ_JAJCVJ010000003.1"/>
</dbReference>
<name>A0ABD5RFU8_9EURY</name>
<dbReference type="PROSITE" id="PS51257">
    <property type="entry name" value="PROKAR_LIPOPROTEIN"/>
    <property type="match status" value="1"/>
</dbReference>
<keyword evidence="3" id="KW-0732">Signal</keyword>
<dbReference type="PANTHER" id="PTHR30532">
    <property type="entry name" value="IRON III DICITRATE-BINDING PERIPLASMIC PROTEIN"/>
    <property type="match status" value="1"/>
</dbReference>
<dbReference type="AlphaFoldDB" id="A0ABD5RFU8"/>
<evidence type="ECO:0000256" key="1">
    <source>
        <dbReference type="ARBA" id="ARBA00004196"/>
    </source>
</evidence>
<feature type="compositionally biased region" description="Acidic residues" evidence="4">
    <location>
        <begin position="48"/>
        <end position="66"/>
    </location>
</feature>
<dbReference type="InterPro" id="IPR002491">
    <property type="entry name" value="ABC_transptr_periplasmic_BD"/>
</dbReference>
<reference evidence="6 7" key="1">
    <citation type="journal article" date="2019" name="Int. J. Syst. Evol. Microbiol.">
        <title>The Global Catalogue of Microorganisms (GCM) 10K type strain sequencing project: providing services to taxonomists for standard genome sequencing and annotation.</title>
        <authorList>
            <consortium name="The Broad Institute Genomics Platform"/>
            <consortium name="The Broad Institute Genome Sequencing Center for Infectious Disease"/>
            <person name="Wu L."/>
            <person name="Ma J."/>
        </authorList>
    </citation>
    <scope>NUCLEOTIDE SEQUENCE [LARGE SCALE GENOMIC DNA]</scope>
    <source>
        <strain evidence="6 7">CGMCC 1.12237</strain>
    </source>
</reference>